<dbReference type="PRINTS" id="PR00723">
    <property type="entry name" value="SUBTILISIN"/>
</dbReference>
<evidence type="ECO:0000256" key="8">
    <source>
        <dbReference type="ARBA" id="ARBA00022801"/>
    </source>
</evidence>
<keyword evidence="8 14" id="KW-0378">Hydrolase</keyword>
<evidence type="ECO:0008006" key="20">
    <source>
        <dbReference type="Google" id="ProtNLM"/>
    </source>
</evidence>
<evidence type="ECO:0000256" key="15">
    <source>
        <dbReference type="RuleBase" id="RU003355"/>
    </source>
</evidence>
<feature type="domain" description="BAH" evidence="17">
    <location>
        <begin position="1"/>
        <end position="106"/>
    </location>
</feature>
<keyword evidence="3" id="KW-0964">Secreted</keyword>
<feature type="active site" description="Charge relay system" evidence="12 14">
    <location>
        <position position="325"/>
    </location>
</feature>
<evidence type="ECO:0000256" key="12">
    <source>
        <dbReference type="PIRSR" id="PIRSR615500-1"/>
    </source>
</evidence>
<evidence type="ECO:0000259" key="17">
    <source>
        <dbReference type="PROSITE" id="PS51038"/>
    </source>
</evidence>
<evidence type="ECO:0000256" key="9">
    <source>
        <dbReference type="ARBA" id="ARBA00022825"/>
    </source>
</evidence>
<keyword evidence="4 14" id="KW-0645">Protease</keyword>
<dbReference type="Gene3D" id="3.40.50.200">
    <property type="entry name" value="Peptidase S8/S53 domain"/>
    <property type="match status" value="1"/>
</dbReference>
<dbReference type="AlphaFoldDB" id="A0A6A6M5U0"/>
<dbReference type="InterPro" id="IPR041469">
    <property type="entry name" value="Subtilisin-like_FN3"/>
</dbReference>
<dbReference type="GO" id="GO:0008270">
    <property type="term" value="F:zinc ion binding"/>
    <property type="evidence" value="ECO:0007669"/>
    <property type="project" value="UniProtKB-KW"/>
</dbReference>
<dbReference type="PANTHER" id="PTHR10795">
    <property type="entry name" value="PROPROTEIN CONVERTASE SUBTILISIN/KEXIN"/>
    <property type="match status" value="1"/>
</dbReference>
<dbReference type="SMART" id="SM00439">
    <property type="entry name" value="BAH"/>
    <property type="match status" value="1"/>
</dbReference>
<evidence type="ECO:0000256" key="1">
    <source>
        <dbReference type="ARBA" id="ARBA00004613"/>
    </source>
</evidence>
<comment type="subcellular location">
    <subcellularLocation>
        <location evidence="1">Secreted</location>
    </subcellularLocation>
</comment>
<dbReference type="InterPro" id="IPR023827">
    <property type="entry name" value="Peptidase_S8_Asp-AS"/>
</dbReference>
<evidence type="ECO:0000313" key="19">
    <source>
        <dbReference type="Proteomes" id="UP000467840"/>
    </source>
</evidence>
<sequence length="1007" mass="108726">MRPSDTGKPPYVAKIEGIEADSRNNVKVRVRWYYRPEEALGGRRQFHGAKELFLSDHYDVQSAHTIEGKCTVHSFKNYTKLENVGAEDYYCRFEYKAATGGFTPDRVAVYCKCEMPYNPDDLMVQCEGCKDWYHPACVGMTIEEAKKLDHFVCSECGSDDDIKRSQNGFSSSPAADGKAISNLCDYLVVYVAMLEERSVYLVLMEGEPVAFHDPRKLELNSEISQAHAKRLLDSHDQLLQTTLEIGSYRKLYSFKHIVNGFAVHITPSQAEKLKGAPGVKMVERDRGAKLMTTYTPQFLGLPQGVWTQEGGDKNAGEGIVIGFVDTGINPLHPSFANDPLNPFTSNVSHFSGACETGPRFPPSSCNGKIVSARFFSAGAQAVATLTPMDFLSPVDAVGHGSHVASTAAGNAGVPVVTNGFYYGQASGMAPRARIAVYKAVYPTVGTMTDVVAAMDQAIMDGVDILTLSVGPDEPPEDTLTFLSVFDVFMLFAQRAGVFVVQAAGNNGPALSTVVSYSPWAVGVAACSTDRNFPGSLLFGNGQKVGGEGLSAPTFRGGLFLHKLVLAQDAVKANGTFPRSPQCIEECQCPESLDPNVVLGSIVICTFSAGFYNDTSTITSIINTARALGFKGFALVANPNYGDFIAEPVAFSVSGIMIPKVADAQIISHYYEQQIHRDKRGFVTDIRARAAIGEGRVAAFGGRAPLVSRFSSRGPDFIDINKNLADVLKPDILAPGHQIWAAWSPISALDPLLTGYNFALLSGTSMATPHVVGIAALIKQLNPLWTPSTISSALSTTATKYDNYGELVLAEGYDINSFYPSTHFDLGAGLVNPIHAIDPGLVFTSGDHSFHLKINNIIHLLTSCMKCNPEAEFEDYISFLCSLPNINPTTIKIATGQQCNQPLSHPANLNLPSVTISALRGSLKVQRSVKNVGSKPETYLCSVISPNGTIVNLSPTWFAIAPQGTQNIDIQFRVTQARDVFSFGEIVLTGSLNHIVRIPLSILPVSVS</sequence>
<dbReference type="Gene3D" id="3.50.30.30">
    <property type="match status" value="1"/>
</dbReference>
<dbReference type="InterPro" id="IPR036852">
    <property type="entry name" value="Peptidase_S8/S53_dom_sf"/>
</dbReference>
<dbReference type="Gene3D" id="3.30.40.10">
    <property type="entry name" value="Zinc/RING finger domain, C3HC4 (zinc finger)"/>
    <property type="match status" value="1"/>
</dbReference>
<name>A0A6A6M5U0_HEVBR</name>
<dbReference type="PROSITE" id="PS51892">
    <property type="entry name" value="SUBTILASE"/>
    <property type="match status" value="1"/>
</dbReference>
<dbReference type="Gene3D" id="3.30.70.80">
    <property type="entry name" value="Peptidase S8 propeptide/proteinase inhibitor I9"/>
    <property type="match status" value="1"/>
</dbReference>
<evidence type="ECO:0000256" key="13">
    <source>
        <dbReference type="PROSITE-ProRule" id="PRU00146"/>
    </source>
</evidence>
<evidence type="ECO:0000256" key="3">
    <source>
        <dbReference type="ARBA" id="ARBA00022525"/>
    </source>
</evidence>
<dbReference type="Pfam" id="PF05922">
    <property type="entry name" value="Inhibitor_I9"/>
    <property type="match status" value="1"/>
</dbReference>
<evidence type="ECO:0000256" key="2">
    <source>
        <dbReference type="ARBA" id="ARBA00011073"/>
    </source>
</evidence>
<dbReference type="InterPro" id="IPR022398">
    <property type="entry name" value="Peptidase_S8_His-AS"/>
</dbReference>
<dbReference type="PROSITE" id="PS50016">
    <property type="entry name" value="ZF_PHD_2"/>
    <property type="match status" value="1"/>
</dbReference>
<evidence type="ECO:0000256" key="14">
    <source>
        <dbReference type="PROSITE-ProRule" id="PRU01240"/>
    </source>
</evidence>
<dbReference type="InterPro" id="IPR019786">
    <property type="entry name" value="Zinc_finger_PHD-type_CS"/>
</dbReference>
<accession>A0A6A6M5U0</accession>
<dbReference type="CDD" id="cd02120">
    <property type="entry name" value="PA_subtilisin_like"/>
    <property type="match status" value="1"/>
</dbReference>
<dbReference type="SUPFAM" id="SSF52743">
    <property type="entry name" value="Subtilisin-like"/>
    <property type="match status" value="1"/>
</dbReference>
<keyword evidence="6" id="KW-0732">Signal</keyword>
<dbReference type="PROSITE" id="PS00138">
    <property type="entry name" value="SUBTILASE_SER"/>
    <property type="match status" value="1"/>
</dbReference>
<keyword evidence="10" id="KW-0862">Zinc</keyword>
<protein>
    <recommendedName>
        <fullName evidence="20">PHD-type domain-containing protein</fullName>
    </recommendedName>
</protein>
<dbReference type="Gene3D" id="2.30.30.490">
    <property type="match status" value="1"/>
</dbReference>
<dbReference type="GO" id="GO:0006508">
    <property type="term" value="P:proteolysis"/>
    <property type="evidence" value="ECO:0007669"/>
    <property type="project" value="UniProtKB-KW"/>
</dbReference>
<comment type="similarity">
    <text evidence="2 14 15">Belongs to the peptidase S8 family.</text>
</comment>
<evidence type="ECO:0000256" key="4">
    <source>
        <dbReference type="ARBA" id="ARBA00022670"/>
    </source>
</evidence>
<comment type="caution">
    <text evidence="18">The sequence shown here is derived from an EMBL/GenBank/DDBJ whole genome shotgun (WGS) entry which is preliminary data.</text>
</comment>
<dbReference type="PROSITE" id="PS00136">
    <property type="entry name" value="SUBTILASE_ASP"/>
    <property type="match status" value="1"/>
</dbReference>
<feature type="active site" description="Charge relay system" evidence="12 14">
    <location>
        <position position="764"/>
    </location>
</feature>
<dbReference type="SMART" id="SM00249">
    <property type="entry name" value="PHD"/>
    <property type="match status" value="1"/>
</dbReference>
<keyword evidence="11" id="KW-0325">Glycoprotein</keyword>
<keyword evidence="7 13" id="KW-0863">Zinc-finger</keyword>
<proteinExistence type="inferred from homology"/>
<evidence type="ECO:0000256" key="5">
    <source>
        <dbReference type="ARBA" id="ARBA00022723"/>
    </source>
</evidence>
<dbReference type="InterPro" id="IPR001025">
    <property type="entry name" value="BAH_dom"/>
</dbReference>
<dbReference type="PROSITE" id="PS01359">
    <property type="entry name" value="ZF_PHD_1"/>
    <property type="match status" value="1"/>
</dbReference>
<dbReference type="InterPro" id="IPR011011">
    <property type="entry name" value="Znf_FYVE_PHD"/>
</dbReference>
<dbReference type="Gene3D" id="2.60.40.2310">
    <property type="match status" value="1"/>
</dbReference>
<gene>
    <name evidence="18" type="ORF">GH714_000365</name>
</gene>
<keyword evidence="9 14" id="KW-0720">Serine protease</keyword>
<dbReference type="EMBL" id="JAAGAX010000006">
    <property type="protein sequence ID" value="KAF2309081.1"/>
    <property type="molecule type" value="Genomic_DNA"/>
</dbReference>
<feature type="domain" description="PHD-type" evidence="16">
    <location>
        <begin position="108"/>
        <end position="159"/>
    </location>
</feature>
<dbReference type="PROSITE" id="PS00137">
    <property type="entry name" value="SUBTILASE_HIS"/>
    <property type="match status" value="1"/>
</dbReference>
<dbReference type="InterPro" id="IPR045051">
    <property type="entry name" value="SBT"/>
</dbReference>
<dbReference type="FunFam" id="3.30.40.10:FF:000561">
    <property type="entry name" value="Bromo-adjacent homology (BAH) domain-containing protein"/>
    <property type="match status" value="1"/>
</dbReference>
<reference evidence="18 19" key="1">
    <citation type="journal article" date="2020" name="Mol. Plant">
        <title>The Chromosome-Based Rubber Tree Genome Provides New Insights into Spurge Genome Evolution and Rubber Biosynthesis.</title>
        <authorList>
            <person name="Liu J."/>
            <person name="Shi C."/>
            <person name="Shi C.C."/>
            <person name="Li W."/>
            <person name="Zhang Q.J."/>
            <person name="Zhang Y."/>
            <person name="Li K."/>
            <person name="Lu H.F."/>
            <person name="Shi C."/>
            <person name="Zhu S.T."/>
            <person name="Xiao Z.Y."/>
            <person name="Nan H."/>
            <person name="Yue Y."/>
            <person name="Zhu X.G."/>
            <person name="Wu Y."/>
            <person name="Hong X.N."/>
            <person name="Fan G.Y."/>
            <person name="Tong Y."/>
            <person name="Zhang D."/>
            <person name="Mao C.L."/>
            <person name="Liu Y.L."/>
            <person name="Hao S.J."/>
            <person name="Liu W.Q."/>
            <person name="Lv M.Q."/>
            <person name="Zhang H.B."/>
            <person name="Liu Y."/>
            <person name="Hu-Tang G.R."/>
            <person name="Wang J.P."/>
            <person name="Wang J.H."/>
            <person name="Sun Y.H."/>
            <person name="Ni S.B."/>
            <person name="Chen W.B."/>
            <person name="Zhang X.C."/>
            <person name="Jiao Y.N."/>
            <person name="Eichler E.E."/>
            <person name="Li G.H."/>
            <person name="Liu X."/>
            <person name="Gao L.Z."/>
        </authorList>
    </citation>
    <scope>NUCLEOTIDE SEQUENCE [LARGE SCALE GENOMIC DNA]</scope>
    <source>
        <strain evidence="19">cv. GT1</strain>
        <tissue evidence="18">Leaf</tissue>
    </source>
</reference>
<evidence type="ECO:0000256" key="7">
    <source>
        <dbReference type="ARBA" id="ARBA00022771"/>
    </source>
</evidence>
<evidence type="ECO:0000313" key="18">
    <source>
        <dbReference type="EMBL" id="KAF2309081.1"/>
    </source>
</evidence>
<keyword evidence="19" id="KW-1185">Reference proteome</keyword>
<dbReference type="Pfam" id="PF00082">
    <property type="entry name" value="Peptidase_S8"/>
    <property type="match status" value="1"/>
</dbReference>
<dbReference type="Pfam" id="PF17766">
    <property type="entry name" value="fn3_6"/>
    <property type="match status" value="1"/>
</dbReference>
<dbReference type="InterPro" id="IPR019787">
    <property type="entry name" value="Znf_PHD-finger"/>
</dbReference>
<evidence type="ECO:0000256" key="6">
    <source>
        <dbReference type="ARBA" id="ARBA00022729"/>
    </source>
</evidence>
<dbReference type="InterPro" id="IPR034197">
    <property type="entry name" value="Peptidases_S8_3"/>
</dbReference>
<dbReference type="SUPFAM" id="SSF57903">
    <property type="entry name" value="FYVE/PHD zinc finger"/>
    <property type="match status" value="1"/>
</dbReference>
<feature type="active site" description="Charge relay system" evidence="12 14">
    <location>
        <position position="399"/>
    </location>
</feature>
<dbReference type="InterPro" id="IPR000209">
    <property type="entry name" value="Peptidase_S8/S53_dom"/>
</dbReference>
<dbReference type="InterPro" id="IPR001965">
    <property type="entry name" value="Znf_PHD"/>
</dbReference>
<evidence type="ECO:0000256" key="10">
    <source>
        <dbReference type="ARBA" id="ARBA00022833"/>
    </source>
</evidence>
<dbReference type="Pfam" id="PF01426">
    <property type="entry name" value="BAH"/>
    <property type="match status" value="1"/>
</dbReference>
<evidence type="ECO:0000256" key="11">
    <source>
        <dbReference type="ARBA" id="ARBA00023180"/>
    </source>
</evidence>
<dbReference type="CDD" id="cd04852">
    <property type="entry name" value="Peptidases_S8_3"/>
    <property type="match status" value="1"/>
</dbReference>
<evidence type="ECO:0000259" key="16">
    <source>
        <dbReference type="PROSITE" id="PS50016"/>
    </source>
</evidence>
<organism evidence="18 19">
    <name type="scientific">Hevea brasiliensis</name>
    <name type="common">Para rubber tree</name>
    <name type="synonym">Siphonia brasiliensis</name>
    <dbReference type="NCBI Taxonomy" id="3981"/>
    <lineage>
        <taxon>Eukaryota</taxon>
        <taxon>Viridiplantae</taxon>
        <taxon>Streptophyta</taxon>
        <taxon>Embryophyta</taxon>
        <taxon>Tracheophyta</taxon>
        <taxon>Spermatophyta</taxon>
        <taxon>Magnoliopsida</taxon>
        <taxon>eudicotyledons</taxon>
        <taxon>Gunneridae</taxon>
        <taxon>Pentapetalae</taxon>
        <taxon>rosids</taxon>
        <taxon>fabids</taxon>
        <taxon>Malpighiales</taxon>
        <taxon>Euphorbiaceae</taxon>
        <taxon>Crotonoideae</taxon>
        <taxon>Micrandreae</taxon>
        <taxon>Hevea</taxon>
    </lineage>
</organism>
<dbReference type="InterPro" id="IPR043151">
    <property type="entry name" value="BAH_sf"/>
</dbReference>
<dbReference type="GO" id="GO:0003682">
    <property type="term" value="F:chromatin binding"/>
    <property type="evidence" value="ECO:0007669"/>
    <property type="project" value="InterPro"/>
</dbReference>
<dbReference type="InterPro" id="IPR037045">
    <property type="entry name" value="S8pro/Inhibitor_I9_sf"/>
</dbReference>
<dbReference type="Proteomes" id="UP000467840">
    <property type="component" value="Chromosome 14"/>
</dbReference>
<dbReference type="Pfam" id="PF00628">
    <property type="entry name" value="PHD"/>
    <property type="match status" value="1"/>
</dbReference>
<dbReference type="GO" id="GO:0005576">
    <property type="term" value="C:extracellular region"/>
    <property type="evidence" value="ECO:0007669"/>
    <property type="project" value="UniProtKB-SubCell"/>
</dbReference>
<dbReference type="InterPro" id="IPR010259">
    <property type="entry name" value="S8pro/Inhibitor_I9"/>
</dbReference>
<dbReference type="GO" id="GO:0004252">
    <property type="term" value="F:serine-type endopeptidase activity"/>
    <property type="evidence" value="ECO:0007669"/>
    <property type="project" value="UniProtKB-UniRule"/>
</dbReference>
<dbReference type="InterPro" id="IPR023828">
    <property type="entry name" value="Peptidase_S8_Ser-AS"/>
</dbReference>
<dbReference type="InterPro" id="IPR013083">
    <property type="entry name" value="Znf_RING/FYVE/PHD"/>
</dbReference>
<dbReference type="InterPro" id="IPR015500">
    <property type="entry name" value="Peptidase_S8_subtilisin-rel"/>
</dbReference>
<keyword evidence="5" id="KW-0479">Metal-binding</keyword>
<dbReference type="PROSITE" id="PS51038">
    <property type="entry name" value="BAH"/>
    <property type="match status" value="1"/>
</dbReference>